<feature type="domain" description="Histone H2A C-terminal" evidence="7">
    <location>
        <begin position="348"/>
        <end position="376"/>
    </location>
</feature>
<comment type="subcellular location">
    <subcellularLocation>
        <location evidence="2">Chromosome</location>
    </subcellularLocation>
    <subcellularLocation>
        <location evidence="1">Nucleus</location>
    </subcellularLocation>
</comment>
<dbReference type="InterPro" id="IPR032454">
    <property type="entry name" value="Histone_H2A_C"/>
</dbReference>
<evidence type="ECO:0000256" key="3">
    <source>
        <dbReference type="ARBA" id="ARBA00010691"/>
    </source>
</evidence>
<evidence type="ECO:0000256" key="2">
    <source>
        <dbReference type="ARBA" id="ARBA00004286"/>
    </source>
</evidence>
<dbReference type="SUPFAM" id="SSF47113">
    <property type="entry name" value="Histone-fold"/>
    <property type="match status" value="1"/>
</dbReference>
<dbReference type="InterPro" id="IPR002119">
    <property type="entry name" value="Histone_H2A"/>
</dbReference>
<evidence type="ECO:0000256" key="5">
    <source>
        <dbReference type="ARBA" id="ARBA00023242"/>
    </source>
</evidence>
<evidence type="ECO:0000259" key="6">
    <source>
        <dbReference type="Pfam" id="PF00125"/>
    </source>
</evidence>
<dbReference type="CDD" id="cd00074">
    <property type="entry name" value="HFD_H2A"/>
    <property type="match status" value="1"/>
</dbReference>
<comment type="caution">
    <text evidence="8">The sequence shown here is derived from an EMBL/GenBank/DDBJ whole genome shotgun (WGS) entry which is preliminary data.</text>
</comment>
<organism evidence="8 9">
    <name type="scientific">Striga asiatica</name>
    <name type="common">Asiatic witchweed</name>
    <name type="synonym">Buchnera asiatica</name>
    <dbReference type="NCBI Taxonomy" id="4170"/>
    <lineage>
        <taxon>Eukaryota</taxon>
        <taxon>Viridiplantae</taxon>
        <taxon>Streptophyta</taxon>
        <taxon>Embryophyta</taxon>
        <taxon>Tracheophyta</taxon>
        <taxon>Spermatophyta</taxon>
        <taxon>Magnoliopsida</taxon>
        <taxon>eudicotyledons</taxon>
        <taxon>Gunneridae</taxon>
        <taxon>Pentapetalae</taxon>
        <taxon>asterids</taxon>
        <taxon>lamiids</taxon>
        <taxon>Lamiales</taxon>
        <taxon>Orobanchaceae</taxon>
        <taxon>Buchnereae</taxon>
        <taxon>Striga</taxon>
    </lineage>
</organism>
<dbReference type="AlphaFoldDB" id="A0A5A7Q107"/>
<protein>
    <submittedName>
        <fullName evidence="8">Histone H2A</fullName>
    </submittedName>
</protein>
<reference evidence="9" key="1">
    <citation type="journal article" date="2019" name="Curr. Biol.">
        <title>Genome Sequence of Striga asiatica Provides Insight into the Evolution of Plant Parasitism.</title>
        <authorList>
            <person name="Yoshida S."/>
            <person name="Kim S."/>
            <person name="Wafula E.K."/>
            <person name="Tanskanen J."/>
            <person name="Kim Y.M."/>
            <person name="Honaas L."/>
            <person name="Yang Z."/>
            <person name="Spallek T."/>
            <person name="Conn C.E."/>
            <person name="Ichihashi Y."/>
            <person name="Cheong K."/>
            <person name="Cui S."/>
            <person name="Der J.P."/>
            <person name="Gundlach H."/>
            <person name="Jiao Y."/>
            <person name="Hori C."/>
            <person name="Ishida J.K."/>
            <person name="Kasahara H."/>
            <person name="Kiba T."/>
            <person name="Kim M.S."/>
            <person name="Koo N."/>
            <person name="Laohavisit A."/>
            <person name="Lee Y.H."/>
            <person name="Lumba S."/>
            <person name="McCourt P."/>
            <person name="Mortimer J.C."/>
            <person name="Mutuku J.M."/>
            <person name="Nomura T."/>
            <person name="Sasaki-Sekimoto Y."/>
            <person name="Seto Y."/>
            <person name="Wang Y."/>
            <person name="Wakatake T."/>
            <person name="Sakakibara H."/>
            <person name="Demura T."/>
            <person name="Yamaguchi S."/>
            <person name="Yoneyama K."/>
            <person name="Manabe R.I."/>
            <person name="Nelson D.C."/>
            <person name="Schulman A.H."/>
            <person name="Timko M.P."/>
            <person name="dePamphilis C.W."/>
            <person name="Choi D."/>
            <person name="Shirasu K."/>
        </authorList>
    </citation>
    <scope>NUCLEOTIDE SEQUENCE [LARGE SCALE GENOMIC DNA]</scope>
    <source>
        <strain evidence="9">cv. UVA1</strain>
    </source>
</reference>
<dbReference type="GO" id="GO:0046982">
    <property type="term" value="F:protein heterodimerization activity"/>
    <property type="evidence" value="ECO:0007669"/>
    <property type="project" value="InterPro"/>
</dbReference>
<dbReference type="GO" id="GO:0000786">
    <property type="term" value="C:nucleosome"/>
    <property type="evidence" value="ECO:0007669"/>
    <property type="project" value="InterPro"/>
</dbReference>
<dbReference type="InterPro" id="IPR009072">
    <property type="entry name" value="Histone-fold"/>
</dbReference>
<evidence type="ECO:0000259" key="7">
    <source>
        <dbReference type="Pfam" id="PF16211"/>
    </source>
</evidence>
<keyword evidence="4" id="KW-0158">Chromosome</keyword>
<dbReference type="GO" id="GO:0003677">
    <property type="term" value="F:DNA binding"/>
    <property type="evidence" value="ECO:0007669"/>
    <property type="project" value="InterPro"/>
</dbReference>
<feature type="domain" description="Core Histone H2A/H2B/H3" evidence="6">
    <location>
        <begin position="299"/>
        <end position="345"/>
    </location>
</feature>
<dbReference type="Gene3D" id="1.10.20.10">
    <property type="entry name" value="Histone, subunit A"/>
    <property type="match status" value="1"/>
</dbReference>
<dbReference type="Pfam" id="PF00125">
    <property type="entry name" value="Histone"/>
    <property type="match status" value="1"/>
</dbReference>
<keyword evidence="5" id="KW-0539">Nucleus</keyword>
<evidence type="ECO:0000256" key="1">
    <source>
        <dbReference type="ARBA" id="ARBA00004123"/>
    </source>
</evidence>
<dbReference type="OrthoDB" id="9421954at2759"/>
<evidence type="ECO:0000313" key="8">
    <source>
        <dbReference type="EMBL" id="GER38561.1"/>
    </source>
</evidence>
<dbReference type="FunFam" id="1.10.20.10:FF:000103">
    <property type="entry name" value="Histone H2A type 1"/>
    <property type="match status" value="1"/>
</dbReference>
<accession>A0A5A7Q107</accession>
<dbReference type="SMART" id="SM00414">
    <property type="entry name" value="H2A"/>
    <property type="match status" value="1"/>
</dbReference>
<dbReference type="EMBL" id="BKCP01005516">
    <property type="protein sequence ID" value="GER38561.1"/>
    <property type="molecule type" value="Genomic_DNA"/>
</dbReference>
<proteinExistence type="inferred from homology"/>
<comment type="similarity">
    <text evidence="3">Belongs to the histone H2A family.</text>
</comment>
<evidence type="ECO:0000313" key="9">
    <source>
        <dbReference type="Proteomes" id="UP000325081"/>
    </source>
</evidence>
<dbReference type="GO" id="GO:0030527">
    <property type="term" value="F:structural constituent of chromatin"/>
    <property type="evidence" value="ECO:0007669"/>
    <property type="project" value="InterPro"/>
</dbReference>
<keyword evidence="9" id="KW-1185">Reference proteome</keyword>
<dbReference type="GO" id="GO:0005634">
    <property type="term" value="C:nucleus"/>
    <property type="evidence" value="ECO:0007669"/>
    <property type="project" value="UniProtKB-SubCell"/>
</dbReference>
<sequence>MSDLAACKLRSVAIDINWLTTAMTQAEGRWGLGGWQHRRREEGGHRRCATVCVPAMRENCELGSECVFVRQEQVLDPFSYRKIKLTKPITTLIPNPSRGRKNHTTANRRKFMAFDLHVNLVLGDCERCRQWLTLISRRRSSGCRWWLLHREDSRLCFIRPSSGLEFRCSYRVDLLFCLCLDRGRKSSSGLDDSMAGLNLRENRVERFGMVRLSPREPTFAITESRPVRRRNSLQKGRYGEPQSIRSNPFVEEFNCKNDARKRNMFKFKQLRLLLMILEQDALMLSNLARFLKAGKYAELVGARAPVYLAAVLEYLATEVLEQTGNAARENKKTRIVPRHIQLVVRNDEELSKLLGDVTIANGGVMPNIHNLLLPKKIWILKALG</sequence>
<evidence type="ECO:0000256" key="4">
    <source>
        <dbReference type="ARBA" id="ARBA00022454"/>
    </source>
</evidence>
<gene>
    <name evidence="8" type="ORF">STAS_15084</name>
</gene>
<dbReference type="PANTHER" id="PTHR23430">
    <property type="entry name" value="HISTONE H2A"/>
    <property type="match status" value="1"/>
</dbReference>
<dbReference type="Proteomes" id="UP000325081">
    <property type="component" value="Unassembled WGS sequence"/>
</dbReference>
<dbReference type="InterPro" id="IPR007125">
    <property type="entry name" value="H2A/H2B/H3"/>
</dbReference>
<dbReference type="Pfam" id="PF16211">
    <property type="entry name" value="Histone_H2A_C"/>
    <property type="match status" value="1"/>
</dbReference>
<name>A0A5A7Q107_STRAF</name>